<evidence type="ECO:0000256" key="1">
    <source>
        <dbReference type="ARBA" id="ARBA00008791"/>
    </source>
</evidence>
<evidence type="ECO:0000313" key="3">
    <source>
        <dbReference type="EMBL" id="MSS81531.1"/>
    </source>
</evidence>
<evidence type="ECO:0000259" key="2">
    <source>
        <dbReference type="Pfam" id="PF00582"/>
    </source>
</evidence>
<dbReference type="PANTHER" id="PTHR46268">
    <property type="entry name" value="STRESS RESPONSE PROTEIN NHAX"/>
    <property type="match status" value="1"/>
</dbReference>
<dbReference type="PANTHER" id="PTHR46268:SF6">
    <property type="entry name" value="UNIVERSAL STRESS PROTEIN UP12"/>
    <property type="match status" value="1"/>
</dbReference>
<dbReference type="InterPro" id="IPR014729">
    <property type="entry name" value="Rossmann-like_a/b/a_fold"/>
</dbReference>
<dbReference type="Pfam" id="PF00582">
    <property type="entry name" value="Usp"/>
    <property type="match status" value="1"/>
</dbReference>
<dbReference type="PRINTS" id="PR01438">
    <property type="entry name" value="UNVRSLSTRESS"/>
</dbReference>
<sequence>MFKKILVPVDGSQTSWKALETGKSLAEKYDGVLVVITVMLPYGAGGLLQMSLDQTLIDQNNAAMKKAGFATLELAKEKLSGYKGEVEYVEETGNPAELILDACKSKGCDTIVIGSRGLSGVEEFLLGSVSSKVSQYAKVPVMVVK</sequence>
<dbReference type="CDD" id="cd00293">
    <property type="entry name" value="USP-like"/>
    <property type="match status" value="1"/>
</dbReference>
<accession>A0A6N7VWQ2</accession>
<dbReference type="Proteomes" id="UP000441455">
    <property type="component" value="Unassembled WGS sequence"/>
</dbReference>
<gene>
    <name evidence="3" type="ORF">FX155_02745</name>
</gene>
<dbReference type="OrthoDB" id="9777884at2"/>
<proteinExistence type="inferred from homology"/>
<dbReference type="SUPFAM" id="SSF52402">
    <property type="entry name" value="Adenine nucleotide alpha hydrolases-like"/>
    <property type="match status" value="1"/>
</dbReference>
<dbReference type="RefSeq" id="WP_022486919.1">
    <property type="nucleotide sequence ID" value="NZ_VULN01000003.1"/>
</dbReference>
<comment type="similarity">
    <text evidence="1">Belongs to the universal stress protein A family.</text>
</comment>
<dbReference type="Gene3D" id="3.40.50.620">
    <property type="entry name" value="HUPs"/>
    <property type="match status" value="1"/>
</dbReference>
<feature type="domain" description="UspA" evidence="2">
    <location>
        <begin position="1"/>
        <end position="145"/>
    </location>
</feature>
<dbReference type="EMBL" id="VULN01000003">
    <property type="protein sequence ID" value="MSS81531.1"/>
    <property type="molecule type" value="Genomic_DNA"/>
</dbReference>
<name>A0A6N7VWQ2_ACIFE</name>
<dbReference type="InterPro" id="IPR006015">
    <property type="entry name" value="Universal_stress_UspA"/>
</dbReference>
<reference evidence="3 4" key="1">
    <citation type="submission" date="2019-08" db="EMBL/GenBank/DDBJ databases">
        <title>In-depth cultivation of the pig gut microbiome towards novel bacterial diversity and tailored functional studies.</title>
        <authorList>
            <person name="Wylensek D."/>
            <person name="Hitch T.C.A."/>
            <person name="Clavel T."/>
        </authorList>
    </citation>
    <scope>NUCLEOTIDE SEQUENCE [LARGE SCALE GENOMIC DNA]</scope>
    <source>
        <strain evidence="3 4">WCA-389-WT-5B</strain>
    </source>
</reference>
<protein>
    <submittedName>
        <fullName evidence="3">Universal stress protein</fullName>
    </submittedName>
</protein>
<evidence type="ECO:0000313" key="4">
    <source>
        <dbReference type="Proteomes" id="UP000441455"/>
    </source>
</evidence>
<organism evidence="3 4">
    <name type="scientific">Acidaminococcus fermentans</name>
    <dbReference type="NCBI Taxonomy" id="905"/>
    <lineage>
        <taxon>Bacteria</taxon>
        <taxon>Bacillati</taxon>
        <taxon>Bacillota</taxon>
        <taxon>Negativicutes</taxon>
        <taxon>Acidaminococcales</taxon>
        <taxon>Acidaminococcaceae</taxon>
        <taxon>Acidaminococcus</taxon>
    </lineage>
</organism>
<dbReference type="InterPro" id="IPR006016">
    <property type="entry name" value="UspA"/>
</dbReference>
<comment type="caution">
    <text evidence="3">The sequence shown here is derived from an EMBL/GenBank/DDBJ whole genome shotgun (WGS) entry which is preliminary data.</text>
</comment>
<dbReference type="AlphaFoldDB" id="A0A6N7VWQ2"/>